<accession>A0A2N7S6K1</accession>
<dbReference type="EMBL" id="PNQX01000001">
    <property type="protein sequence ID" value="PMQ21770.1"/>
    <property type="molecule type" value="Genomic_DNA"/>
</dbReference>
<feature type="domain" description="Large ribosomal subunit protein bL25 L25" evidence="3">
    <location>
        <begin position="6"/>
        <end position="90"/>
    </location>
</feature>
<evidence type="ECO:0000313" key="6">
    <source>
        <dbReference type="Proteomes" id="UP000235739"/>
    </source>
</evidence>
<reference evidence="5 7" key="2">
    <citation type="submission" date="2019-03" db="EMBL/GenBank/DDBJ databases">
        <title>Glutamicibacter sp. LJH19 genome.</title>
        <authorList>
            <person name="Sinai Borker S."/>
            <person name="Kumar R."/>
        </authorList>
    </citation>
    <scope>NUCLEOTIDE SEQUENCE [LARGE SCALE GENOMIC DNA]</scope>
    <source>
        <strain evidence="5 7">LJH19</strain>
    </source>
</reference>
<dbReference type="EMBL" id="SPDS01000002">
    <property type="protein sequence ID" value="TFH54953.1"/>
    <property type="molecule type" value="Genomic_DNA"/>
</dbReference>
<dbReference type="Proteomes" id="UP000235739">
    <property type="component" value="Unassembled WGS sequence"/>
</dbReference>
<evidence type="ECO:0000256" key="1">
    <source>
        <dbReference type="ARBA" id="ARBA00022980"/>
    </source>
</evidence>
<dbReference type="InterPro" id="IPR020056">
    <property type="entry name" value="Rbsml_bL25/Gln-tRNA_synth_N"/>
</dbReference>
<keyword evidence="1 4" id="KW-0689">Ribosomal protein</keyword>
<dbReference type="OMA" id="DIQIHAL"/>
<gene>
    <name evidence="4" type="ORF">CIK84_09675</name>
    <name evidence="5" type="ORF">EXY26_13350</name>
</gene>
<evidence type="ECO:0000256" key="2">
    <source>
        <dbReference type="ARBA" id="ARBA00023274"/>
    </source>
</evidence>
<name>A0A2N7S6K1_9MICC</name>
<evidence type="ECO:0000259" key="3">
    <source>
        <dbReference type="Pfam" id="PF01386"/>
    </source>
</evidence>
<proteinExistence type="predicted"/>
<dbReference type="GO" id="GO:0006412">
    <property type="term" value="P:translation"/>
    <property type="evidence" value="ECO:0007669"/>
    <property type="project" value="InterPro"/>
</dbReference>
<reference evidence="4 6" key="1">
    <citation type="journal article" date="2017" name="Elife">
        <title>Extensive horizontal gene transfer in cheese-associated bacteria.</title>
        <authorList>
            <person name="Bonham K.S."/>
            <person name="Wolfe B.E."/>
            <person name="Dutton R.J."/>
        </authorList>
    </citation>
    <scope>NUCLEOTIDE SEQUENCE [LARGE SCALE GENOMIC DNA]</scope>
    <source>
        <strain evidence="4 6">JB182</strain>
    </source>
</reference>
<protein>
    <submittedName>
        <fullName evidence="4">50S ribosomal protein L25</fullName>
    </submittedName>
</protein>
<comment type="caution">
    <text evidence="4">The sequence shown here is derived from an EMBL/GenBank/DDBJ whole genome shotgun (WGS) entry which is preliminary data.</text>
</comment>
<dbReference type="InterPro" id="IPR029751">
    <property type="entry name" value="Ribosomal_L25_dom"/>
</dbReference>
<evidence type="ECO:0000313" key="7">
    <source>
        <dbReference type="Proteomes" id="UP000297638"/>
    </source>
</evidence>
<sequence>MASVNLDAVVRSDFGKGAARQARRDGQIPAVVYGAGSEPQHVLLPARETTLAVRDRGVELVLNIEGKTVKTTIKDIQIHALNRTVDHMDLIIAA</sequence>
<dbReference type="CDD" id="cd00495">
    <property type="entry name" value="Ribosomal_L25_TL5_CTC"/>
    <property type="match status" value="1"/>
</dbReference>
<dbReference type="GO" id="GO:0003735">
    <property type="term" value="F:structural constituent of ribosome"/>
    <property type="evidence" value="ECO:0007669"/>
    <property type="project" value="InterPro"/>
</dbReference>
<dbReference type="GO" id="GO:0005840">
    <property type="term" value="C:ribosome"/>
    <property type="evidence" value="ECO:0007669"/>
    <property type="project" value="UniProtKB-KW"/>
</dbReference>
<dbReference type="AlphaFoldDB" id="A0A2N7S6K1"/>
<evidence type="ECO:0000313" key="5">
    <source>
        <dbReference type="EMBL" id="TFH54953.1"/>
    </source>
</evidence>
<dbReference type="GO" id="GO:1990904">
    <property type="term" value="C:ribonucleoprotein complex"/>
    <property type="evidence" value="ECO:0007669"/>
    <property type="project" value="UniProtKB-KW"/>
</dbReference>
<dbReference type="Gene3D" id="2.40.240.10">
    <property type="entry name" value="Ribosomal Protein L25, Chain P"/>
    <property type="match status" value="1"/>
</dbReference>
<evidence type="ECO:0000313" key="4">
    <source>
        <dbReference type="EMBL" id="PMQ21770.1"/>
    </source>
</evidence>
<dbReference type="Proteomes" id="UP000297638">
    <property type="component" value="Unassembled WGS sequence"/>
</dbReference>
<keyword evidence="2" id="KW-0687">Ribonucleoprotein</keyword>
<dbReference type="InterPro" id="IPR011035">
    <property type="entry name" value="Ribosomal_bL25/Gln-tRNA_synth"/>
</dbReference>
<dbReference type="SUPFAM" id="SSF50715">
    <property type="entry name" value="Ribosomal protein L25-like"/>
    <property type="match status" value="1"/>
</dbReference>
<dbReference type="Pfam" id="PF01386">
    <property type="entry name" value="Ribosomal_L25p"/>
    <property type="match status" value="1"/>
</dbReference>
<organism evidence="4 6">
    <name type="scientific">Glutamicibacter arilaitensis</name>
    <dbReference type="NCBI Taxonomy" id="256701"/>
    <lineage>
        <taxon>Bacteria</taxon>
        <taxon>Bacillati</taxon>
        <taxon>Actinomycetota</taxon>
        <taxon>Actinomycetes</taxon>
        <taxon>Micrococcales</taxon>
        <taxon>Micrococcaceae</taxon>
        <taxon>Glutamicibacter</taxon>
    </lineage>
</organism>